<dbReference type="AlphaFoldDB" id="A0A0D3KWH2"/>
<name>A0A0D3KWH2_EMIH1</name>
<dbReference type="InterPro" id="IPR015943">
    <property type="entry name" value="WD40/YVTN_repeat-like_dom_sf"/>
</dbReference>
<dbReference type="InterPro" id="IPR036322">
    <property type="entry name" value="WD40_repeat_dom_sf"/>
</dbReference>
<sequence>MPPSWLAWAAEVTDVPIVRLLSWRHTEVSTPSCVGLRHDLVLLGQPSGAVLVFERASGSLHRAFRLDDSGDAVTALTASSDLLLVGHSSGAVRLWSLSSENVGATAALHAVADLHSSLHRAAVRHVRFLPSSSSTLAVSCDEAGVAQLLEYEGLTAYDEWSLRRRRLLDGSSGPITAAEAATPPAFRTAAAGAGVRAAASGSRVDANATLLLVCTHRLCMVIQITPIVRLLHRGRPFQSAGAAVATRASLRGVWDREGPAFRLAASVPLSSPARALSWLCCGALLLLHRDGSLRVYEEEPGEDGGKAAIRLLEEVPRVRVRAHVELSHGAVAFAADEESLVLLNVPAAGVRASGAAESDSDGPSLLPNTAPLPLRPPLHPWHAPLVVRLQAWREQVSGLLRRGKGRAALASLLRMLAHHRSRGLLELAEEAGNLCDVVSSTGVSFLRAEAAAVDPAAGEPTPPHLAEACAVAIEAALCAGTGPLHDLFRGVAAEPSPPGLPLALIDAAVPYALSGALPVSAIDAAARQRESAAALDLLLRALRLGLASLHGASSSESAEAAVQAFVASAADVCQRGSDGSLDAIARTASVAGASLDDFRSALVEALTILRDQQGVLLAATELQQHSLLASMESHRQQVVRGASGWCCPSGALDSEVTPSAIVSNGSSRPIPRKTKTVPSNEAVLPASPEVAKPLNLRWS</sequence>
<accession>A0A0D3KWH2</accession>
<keyword evidence="2" id="KW-1185">Reference proteome</keyword>
<proteinExistence type="predicted"/>
<dbReference type="KEGG" id="ehx:EMIHUDRAFT_222941"/>
<dbReference type="GeneID" id="17285376"/>
<reference evidence="1" key="2">
    <citation type="submission" date="2024-10" db="UniProtKB">
        <authorList>
            <consortium name="EnsemblProtists"/>
        </authorList>
    </citation>
    <scope>IDENTIFICATION</scope>
</reference>
<dbReference type="Gene3D" id="2.130.10.10">
    <property type="entry name" value="YVTN repeat-like/Quinoprotein amine dehydrogenase"/>
    <property type="match status" value="1"/>
</dbReference>
<evidence type="ECO:0008006" key="3">
    <source>
        <dbReference type="Google" id="ProtNLM"/>
    </source>
</evidence>
<dbReference type="SUPFAM" id="SSF50978">
    <property type="entry name" value="WD40 repeat-like"/>
    <property type="match status" value="1"/>
</dbReference>
<dbReference type="RefSeq" id="XP_005792536.1">
    <property type="nucleotide sequence ID" value="XM_005792479.1"/>
</dbReference>
<organism evidence="1 2">
    <name type="scientific">Emiliania huxleyi (strain CCMP1516)</name>
    <dbReference type="NCBI Taxonomy" id="280463"/>
    <lineage>
        <taxon>Eukaryota</taxon>
        <taxon>Haptista</taxon>
        <taxon>Haptophyta</taxon>
        <taxon>Prymnesiophyceae</taxon>
        <taxon>Isochrysidales</taxon>
        <taxon>Noelaerhabdaceae</taxon>
        <taxon>Emiliania</taxon>
    </lineage>
</organism>
<dbReference type="HOGENOM" id="CLU_402521_0_0_1"/>
<evidence type="ECO:0000313" key="1">
    <source>
        <dbReference type="EnsemblProtists" id="EOD40107"/>
    </source>
</evidence>
<dbReference type="Proteomes" id="UP000013827">
    <property type="component" value="Unassembled WGS sequence"/>
</dbReference>
<protein>
    <recommendedName>
        <fullName evidence="3">Anaphase-promoting complex subunit 4 WD40 domain-containing protein</fullName>
    </recommendedName>
</protein>
<dbReference type="EnsemblProtists" id="EOD40107">
    <property type="protein sequence ID" value="EOD40107"/>
    <property type="gene ID" value="EMIHUDRAFT_222941"/>
</dbReference>
<dbReference type="PaxDb" id="2903-EOD40107"/>
<reference evidence="2" key="1">
    <citation type="journal article" date="2013" name="Nature">
        <title>Pan genome of the phytoplankton Emiliania underpins its global distribution.</title>
        <authorList>
            <person name="Read B.A."/>
            <person name="Kegel J."/>
            <person name="Klute M.J."/>
            <person name="Kuo A."/>
            <person name="Lefebvre S.C."/>
            <person name="Maumus F."/>
            <person name="Mayer C."/>
            <person name="Miller J."/>
            <person name="Monier A."/>
            <person name="Salamov A."/>
            <person name="Young J."/>
            <person name="Aguilar M."/>
            <person name="Claverie J.M."/>
            <person name="Frickenhaus S."/>
            <person name="Gonzalez K."/>
            <person name="Herman E.K."/>
            <person name="Lin Y.C."/>
            <person name="Napier J."/>
            <person name="Ogata H."/>
            <person name="Sarno A.F."/>
            <person name="Shmutz J."/>
            <person name="Schroeder D."/>
            <person name="de Vargas C."/>
            <person name="Verret F."/>
            <person name="von Dassow P."/>
            <person name="Valentin K."/>
            <person name="Van de Peer Y."/>
            <person name="Wheeler G."/>
            <person name="Dacks J.B."/>
            <person name="Delwiche C.F."/>
            <person name="Dyhrman S.T."/>
            <person name="Glockner G."/>
            <person name="John U."/>
            <person name="Richards T."/>
            <person name="Worden A.Z."/>
            <person name="Zhang X."/>
            <person name="Grigoriev I.V."/>
            <person name="Allen A.E."/>
            <person name="Bidle K."/>
            <person name="Borodovsky M."/>
            <person name="Bowler C."/>
            <person name="Brownlee C."/>
            <person name="Cock J.M."/>
            <person name="Elias M."/>
            <person name="Gladyshev V.N."/>
            <person name="Groth M."/>
            <person name="Guda C."/>
            <person name="Hadaegh A."/>
            <person name="Iglesias-Rodriguez M.D."/>
            <person name="Jenkins J."/>
            <person name="Jones B.M."/>
            <person name="Lawson T."/>
            <person name="Leese F."/>
            <person name="Lindquist E."/>
            <person name="Lobanov A."/>
            <person name="Lomsadze A."/>
            <person name="Malik S.B."/>
            <person name="Marsh M.E."/>
            <person name="Mackinder L."/>
            <person name="Mock T."/>
            <person name="Mueller-Roeber B."/>
            <person name="Pagarete A."/>
            <person name="Parker M."/>
            <person name="Probert I."/>
            <person name="Quesneville H."/>
            <person name="Raines C."/>
            <person name="Rensing S.A."/>
            <person name="Riano-Pachon D.M."/>
            <person name="Richier S."/>
            <person name="Rokitta S."/>
            <person name="Shiraiwa Y."/>
            <person name="Soanes D.M."/>
            <person name="van der Giezen M."/>
            <person name="Wahlund T.M."/>
            <person name="Williams B."/>
            <person name="Wilson W."/>
            <person name="Wolfe G."/>
            <person name="Wurch L.L."/>
        </authorList>
    </citation>
    <scope>NUCLEOTIDE SEQUENCE</scope>
</reference>
<dbReference type="Pfam" id="PF23410">
    <property type="entry name" value="Beta-prop_VPS8"/>
    <property type="match status" value="1"/>
</dbReference>
<evidence type="ECO:0000313" key="2">
    <source>
        <dbReference type="Proteomes" id="UP000013827"/>
    </source>
</evidence>